<dbReference type="InterPro" id="IPR003495">
    <property type="entry name" value="CobW/HypB/UreG_nucleotide-bd"/>
</dbReference>
<dbReference type="OMA" id="HSQGFET"/>
<gene>
    <name evidence="11" type="ORF">TCAL_00815</name>
</gene>
<sequence>MNAPSSASHSEVDPSSSLVAPMEDPVHPDAQEEENDDEEEEEVCPDLVPSFSAIADKDGLANSAQKVPVTVITGYLGSGKTTLLNYVLTEEHNKKIAVILNEFGEGAIEEKSLAVGNEGQLYEEWLELRNGCLCCSVKDNGVKAIETLMERKGKFDYILLETTGLADPGPVASIFWMDEELGSDLYLDGVITVVDAKYALAHLREERPQGALNEALKQVAVADVILLNKTDLVDNLQDVRQEIQAINASAPVVETVKSRIDINLILDLHAYDGRAQMSVRPTKFDYVENGTPHLDASVGTVTLRQRGPMIWSKLEVFFQTLLWEEKVYDVEGRLAQILRLKALVPQEPPLPVLIVQGVHDTYDTYETSQQCQDGTIVLIGRHLDRDILERHLQEAMNS</sequence>
<dbReference type="SUPFAM" id="SSF90002">
    <property type="entry name" value="Hypothetical protein YjiA, C-terminal domain"/>
    <property type="match status" value="1"/>
</dbReference>
<dbReference type="CDD" id="cd03112">
    <property type="entry name" value="CobW-like"/>
    <property type="match status" value="1"/>
</dbReference>
<feature type="region of interest" description="Disordered" evidence="8">
    <location>
        <begin position="1"/>
        <end position="44"/>
    </location>
</feature>
<evidence type="ECO:0000313" key="11">
    <source>
        <dbReference type="EMBL" id="TRY63206.1"/>
    </source>
</evidence>
<evidence type="ECO:0000256" key="5">
    <source>
        <dbReference type="ARBA" id="ARBA00023186"/>
    </source>
</evidence>
<comment type="caution">
    <text evidence="11">The sequence shown here is derived from an EMBL/GenBank/DDBJ whole genome shotgun (WGS) entry which is preliminary data.</text>
</comment>
<feature type="compositionally biased region" description="Polar residues" evidence="8">
    <location>
        <begin position="1"/>
        <end position="18"/>
    </location>
</feature>
<dbReference type="InterPro" id="IPR036627">
    <property type="entry name" value="CobW-likC_sf"/>
</dbReference>
<dbReference type="GO" id="GO:0016787">
    <property type="term" value="F:hydrolase activity"/>
    <property type="evidence" value="ECO:0007669"/>
    <property type="project" value="UniProtKB-KW"/>
</dbReference>
<evidence type="ECO:0000256" key="2">
    <source>
        <dbReference type="ARBA" id="ARBA00022801"/>
    </source>
</evidence>
<reference evidence="11 12" key="1">
    <citation type="journal article" date="2018" name="Nat. Ecol. Evol.">
        <title>Genomic signatures of mitonuclear coevolution across populations of Tigriopus californicus.</title>
        <authorList>
            <person name="Barreto F.S."/>
            <person name="Watson E.T."/>
            <person name="Lima T.G."/>
            <person name="Willett C.S."/>
            <person name="Edmands S."/>
            <person name="Li W."/>
            <person name="Burton R.S."/>
        </authorList>
    </citation>
    <scope>NUCLEOTIDE SEQUENCE [LARGE SCALE GENOMIC DNA]</scope>
    <source>
        <strain evidence="11 12">San Diego</strain>
    </source>
</reference>
<dbReference type="OrthoDB" id="258627at2759"/>
<organism evidence="11 12">
    <name type="scientific">Tigriopus californicus</name>
    <name type="common">Marine copepod</name>
    <dbReference type="NCBI Taxonomy" id="6832"/>
    <lineage>
        <taxon>Eukaryota</taxon>
        <taxon>Metazoa</taxon>
        <taxon>Ecdysozoa</taxon>
        <taxon>Arthropoda</taxon>
        <taxon>Crustacea</taxon>
        <taxon>Multicrustacea</taxon>
        <taxon>Hexanauplia</taxon>
        <taxon>Copepoda</taxon>
        <taxon>Harpacticoida</taxon>
        <taxon>Harpacticidae</taxon>
        <taxon>Tigriopus</taxon>
    </lineage>
</organism>
<dbReference type="InterPro" id="IPR011629">
    <property type="entry name" value="CobW-like_C"/>
</dbReference>
<evidence type="ECO:0000256" key="6">
    <source>
        <dbReference type="ARBA" id="ARBA00034320"/>
    </source>
</evidence>
<protein>
    <recommendedName>
        <fullName evidence="13">CobW C-terminal domain-containing protein</fullName>
    </recommendedName>
</protein>
<feature type="compositionally biased region" description="Acidic residues" evidence="8">
    <location>
        <begin position="31"/>
        <end position="44"/>
    </location>
</feature>
<name>A0A553NCN4_TIGCA</name>
<comment type="similarity">
    <text evidence="6">Belongs to the SIMIBI class G3E GTPase family. ZNG1 subfamily.</text>
</comment>
<dbReference type="Pfam" id="PF02492">
    <property type="entry name" value="cobW"/>
    <property type="match status" value="1"/>
</dbReference>
<dbReference type="PANTHER" id="PTHR13748">
    <property type="entry name" value="COBW-RELATED"/>
    <property type="match status" value="1"/>
</dbReference>
<keyword evidence="1" id="KW-0547">Nucleotide-binding</keyword>
<evidence type="ECO:0000256" key="8">
    <source>
        <dbReference type="SAM" id="MobiDB-lite"/>
    </source>
</evidence>
<dbReference type="InterPro" id="IPR027417">
    <property type="entry name" value="P-loop_NTPase"/>
</dbReference>
<keyword evidence="4" id="KW-0342">GTP-binding</keyword>
<keyword evidence="12" id="KW-1185">Reference proteome</keyword>
<dbReference type="EMBL" id="VCGU01000458">
    <property type="protein sequence ID" value="TRY63206.1"/>
    <property type="molecule type" value="Genomic_DNA"/>
</dbReference>
<dbReference type="Proteomes" id="UP000318571">
    <property type="component" value="Chromosome 10"/>
</dbReference>
<evidence type="ECO:0000256" key="3">
    <source>
        <dbReference type="ARBA" id="ARBA00022833"/>
    </source>
</evidence>
<feature type="domain" description="CobW C-terminal" evidence="10">
    <location>
        <begin position="299"/>
        <end position="395"/>
    </location>
</feature>
<keyword evidence="3" id="KW-0862">Zinc</keyword>
<evidence type="ECO:0000259" key="10">
    <source>
        <dbReference type="Pfam" id="PF07683"/>
    </source>
</evidence>
<dbReference type="STRING" id="6832.A0A553NCN4"/>
<dbReference type="GO" id="GO:0005525">
    <property type="term" value="F:GTP binding"/>
    <property type="evidence" value="ECO:0007669"/>
    <property type="project" value="UniProtKB-KW"/>
</dbReference>
<dbReference type="AlphaFoldDB" id="A0A553NCN4"/>
<dbReference type="Gene3D" id="3.30.1220.10">
    <property type="entry name" value="CobW-like, C-terminal domain"/>
    <property type="match status" value="1"/>
</dbReference>
<proteinExistence type="inferred from homology"/>
<dbReference type="GO" id="GO:0005737">
    <property type="term" value="C:cytoplasm"/>
    <property type="evidence" value="ECO:0007669"/>
    <property type="project" value="TreeGrafter"/>
</dbReference>
<evidence type="ECO:0008006" key="13">
    <source>
        <dbReference type="Google" id="ProtNLM"/>
    </source>
</evidence>
<keyword evidence="2" id="KW-0378">Hydrolase</keyword>
<evidence type="ECO:0000256" key="7">
    <source>
        <dbReference type="ARBA" id="ARBA00049117"/>
    </source>
</evidence>
<accession>A0A553NCN4</accession>
<feature type="domain" description="CobW/HypB/UreG nucleotide-binding" evidence="9">
    <location>
        <begin position="68"/>
        <end position="253"/>
    </location>
</feature>
<dbReference type="InterPro" id="IPR051316">
    <property type="entry name" value="Zinc-reg_GTPase_activator"/>
</dbReference>
<evidence type="ECO:0000259" key="9">
    <source>
        <dbReference type="Pfam" id="PF02492"/>
    </source>
</evidence>
<dbReference type="Gene3D" id="3.40.50.300">
    <property type="entry name" value="P-loop containing nucleotide triphosphate hydrolases"/>
    <property type="match status" value="1"/>
</dbReference>
<dbReference type="SUPFAM" id="SSF52540">
    <property type="entry name" value="P-loop containing nucleoside triphosphate hydrolases"/>
    <property type="match status" value="1"/>
</dbReference>
<keyword evidence="5" id="KW-0143">Chaperone</keyword>
<dbReference type="PANTHER" id="PTHR13748:SF31">
    <property type="entry name" value="ZINC-REGULATED GTPASE METALLOPROTEIN ACTIVATOR 1A-RELATED"/>
    <property type="match status" value="1"/>
</dbReference>
<evidence type="ECO:0000313" key="12">
    <source>
        <dbReference type="Proteomes" id="UP000318571"/>
    </source>
</evidence>
<dbReference type="Pfam" id="PF07683">
    <property type="entry name" value="CobW_C"/>
    <property type="match status" value="1"/>
</dbReference>
<evidence type="ECO:0000256" key="4">
    <source>
        <dbReference type="ARBA" id="ARBA00023134"/>
    </source>
</evidence>
<comment type="catalytic activity">
    <reaction evidence="7">
        <text>GTP + H2O = GDP + phosphate + H(+)</text>
        <dbReference type="Rhea" id="RHEA:19669"/>
        <dbReference type="ChEBI" id="CHEBI:15377"/>
        <dbReference type="ChEBI" id="CHEBI:15378"/>
        <dbReference type="ChEBI" id="CHEBI:37565"/>
        <dbReference type="ChEBI" id="CHEBI:43474"/>
        <dbReference type="ChEBI" id="CHEBI:58189"/>
    </reaction>
    <physiologicalReaction direction="left-to-right" evidence="7">
        <dbReference type="Rhea" id="RHEA:19670"/>
    </physiologicalReaction>
</comment>
<evidence type="ECO:0000256" key="1">
    <source>
        <dbReference type="ARBA" id="ARBA00022741"/>
    </source>
</evidence>